<protein>
    <recommendedName>
        <fullName evidence="10">Calpain-1 catalytic subunit</fullName>
    </recommendedName>
</protein>
<dbReference type="PANTHER" id="PTHR46735:SF3">
    <property type="entry name" value="CALPAIN SMALL SUBUNIT 1-RELATED"/>
    <property type="match status" value="1"/>
</dbReference>
<evidence type="ECO:0000256" key="3">
    <source>
        <dbReference type="ARBA" id="ARBA00022490"/>
    </source>
</evidence>
<keyword evidence="3" id="KW-0963">Cytoplasm</keyword>
<feature type="non-terminal residue" evidence="8">
    <location>
        <position position="65"/>
    </location>
</feature>
<dbReference type="EMBL" id="JAPTMU010000347">
    <property type="protein sequence ID" value="KAJ4919067.1"/>
    <property type="molecule type" value="Genomic_DNA"/>
</dbReference>
<name>A0AAD6A6E0_9TELE</name>
<comment type="subcellular location">
    <subcellularLocation>
        <location evidence="2">Cytoplasm</location>
    </subcellularLocation>
    <subcellularLocation>
        <location evidence="1">Endomembrane system</location>
    </subcellularLocation>
</comment>
<keyword evidence="6" id="KW-0106">Calcium</keyword>
<dbReference type="InterPro" id="IPR011992">
    <property type="entry name" value="EF-hand-dom_pair"/>
</dbReference>
<dbReference type="Proteomes" id="UP001219934">
    <property type="component" value="Unassembled WGS sequence"/>
</dbReference>
<dbReference type="Gene3D" id="1.10.238.10">
    <property type="entry name" value="EF-hand"/>
    <property type="match status" value="1"/>
</dbReference>
<evidence type="ECO:0000256" key="5">
    <source>
        <dbReference type="ARBA" id="ARBA00022737"/>
    </source>
</evidence>
<evidence type="ECO:0000256" key="1">
    <source>
        <dbReference type="ARBA" id="ARBA00004308"/>
    </source>
</evidence>
<dbReference type="AlphaFoldDB" id="A0AAD6A6E0"/>
<dbReference type="SUPFAM" id="SSF47473">
    <property type="entry name" value="EF-hand"/>
    <property type="match status" value="1"/>
</dbReference>
<dbReference type="PANTHER" id="PTHR46735">
    <property type="entry name" value="CALPAIN, SMALL SUBUNIT 1 A-RELATED"/>
    <property type="match status" value="1"/>
</dbReference>
<organism evidence="8 9">
    <name type="scientific">Pogonophryne albipinna</name>
    <dbReference type="NCBI Taxonomy" id="1090488"/>
    <lineage>
        <taxon>Eukaryota</taxon>
        <taxon>Metazoa</taxon>
        <taxon>Chordata</taxon>
        <taxon>Craniata</taxon>
        <taxon>Vertebrata</taxon>
        <taxon>Euteleostomi</taxon>
        <taxon>Actinopterygii</taxon>
        <taxon>Neopterygii</taxon>
        <taxon>Teleostei</taxon>
        <taxon>Neoteleostei</taxon>
        <taxon>Acanthomorphata</taxon>
        <taxon>Eupercaria</taxon>
        <taxon>Perciformes</taxon>
        <taxon>Notothenioidei</taxon>
        <taxon>Pogonophryne</taxon>
    </lineage>
</organism>
<keyword evidence="9" id="KW-1185">Reference proteome</keyword>
<keyword evidence="4" id="KW-0479">Metal-binding</keyword>
<evidence type="ECO:0000256" key="6">
    <source>
        <dbReference type="ARBA" id="ARBA00022837"/>
    </source>
</evidence>
<sequence>FLLNNPLHQILVARYSESDLTIDFDNFVGCLVRLETMFNTFSVLDTDQSGSIELTLLQWLSVSLL</sequence>
<keyword evidence="7" id="KW-0472">Membrane</keyword>
<comment type="caution">
    <text evidence="8">The sequence shown here is derived from an EMBL/GenBank/DDBJ whole genome shotgun (WGS) entry which is preliminary data.</text>
</comment>
<dbReference type="GO" id="GO:0110158">
    <property type="term" value="C:calpain complex"/>
    <property type="evidence" value="ECO:0007669"/>
    <property type="project" value="TreeGrafter"/>
</dbReference>
<dbReference type="GO" id="GO:0046872">
    <property type="term" value="F:metal ion binding"/>
    <property type="evidence" value="ECO:0007669"/>
    <property type="project" value="UniProtKB-KW"/>
</dbReference>
<reference evidence="8" key="1">
    <citation type="submission" date="2022-11" db="EMBL/GenBank/DDBJ databases">
        <title>Chromosome-level genome of Pogonophryne albipinna.</title>
        <authorList>
            <person name="Jo E."/>
        </authorList>
    </citation>
    <scope>NUCLEOTIDE SEQUENCE</scope>
    <source>
        <strain evidence="8">SGF0006</strain>
        <tissue evidence="8">Muscle</tissue>
    </source>
</reference>
<evidence type="ECO:0008006" key="10">
    <source>
        <dbReference type="Google" id="ProtNLM"/>
    </source>
</evidence>
<dbReference type="GO" id="GO:0012505">
    <property type="term" value="C:endomembrane system"/>
    <property type="evidence" value="ECO:0007669"/>
    <property type="project" value="UniProtKB-SubCell"/>
</dbReference>
<accession>A0AAD6A6E0</accession>
<evidence type="ECO:0000313" key="8">
    <source>
        <dbReference type="EMBL" id="KAJ4919067.1"/>
    </source>
</evidence>
<evidence type="ECO:0000256" key="4">
    <source>
        <dbReference type="ARBA" id="ARBA00022723"/>
    </source>
</evidence>
<keyword evidence="5" id="KW-0677">Repeat</keyword>
<evidence type="ECO:0000256" key="2">
    <source>
        <dbReference type="ARBA" id="ARBA00004496"/>
    </source>
</evidence>
<evidence type="ECO:0000256" key="7">
    <source>
        <dbReference type="ARBA" id="ARBA00023136"/>
    </source>
</evidence>
<gene>
    <name evidence="8" type="ORF">JOQ06_007903</name>
</gene>
<evidence type="ECO:0000313" key="9">
    <source>
        <dbReference type="Proteomes" id="UP001219934"/>
    </source>
</evidence>
<proteinExistence type="predicted"/>